<keyword evidence="6" id="KW-0444">Lipid biosynthesis</keyword>
<keyword evidence="7 15" id="KW-0808">Transferase</keyword>
<dbReference type="GO" id="GO:0008444">
    <property type="term" value="F:CDP-diacylglycerol-glycerol-3-phosphate 3-phosphatidyltransferase activity"/>
    <property type="evidence" value="ECO:0007669"/>
    <property type="project" value="UniProtKB-EC"/>
</dbReference>
<evidence type="ECO:0000256" key="2">
    <source>
        <dbReference type="ARBA" id="ARBA00005042"/>
    </source>
</evidence>
<evidence type="ECO:0000256" key="10">
    <source>
        <dbReference type="ARBA" id="ARBA00023098"/>
    </source>
</evidence>
<organism evidence="18 19">
    <name type="scientific">Limisphaera ngatamarikiensis</name>
    <dbReference type="NCBI Taxonomy" id="1324935"/>
    <lineage>
        <taxon>Bacteria</taxon>
        <taxon>Pseudomonadati</taxon>
        <taxon>Verrucomicrobiota</taxon>
        <taxon>Verrucomicrobiia</taxon>
        <taxon>Limisphaerales</taxon>
        <taxon>Limisphaeraceae</taxon>
        <taxon>Limisphaera</taxon>
    </lineage>
</organism>
<dbReference type="Proteomes" id="UP000477311">
    <property type="component" value="Unassembled WGS sequence"/>
</dbReference>
<dbReference type="RefSeq" id="WP_165105034.1">
    <property type="nucleotide sequence ID" value="NZ_JAAKYA010000004.1"/>
</dbReference>
<dbReference type="GO" id="GO:0016020">
    <property type="term" value="C:membrane"/>
    <property type="evidence" value="ECO:0007669"/>
    <property type="project" value="UniProtKB-SubCell"/>
</dbReference>
<dbReference type="AlphaFoldDB" id="A0A6M1RJN3"/>
<evidence type="ECO:0000256" key="7">
    <source>
        <dbReference type="ARBA" id="ARBA00022679"/>
    </source>
</evidence>
<keyword evidence="9 17" id="KW-1133">Transmembrane helix</keyword>
<proteinExistence type="inferred from homology"/>
<evidence type="ECO:0000256" key="3">
    <source>
        <dbReference type="ARBA" id="ARBA00010441"/>
    </source>
</evidence>
<evidence type="ECO:0000256" key="6">
    <source>
        <dbReference type="ARBA" id="ARBA00022516"/>
    </source>
</evidence>
<gene>
    <name evidence="18" type="ORF">G4L39_00280</name>
</gene>
<dbReference type="Gene3D" id="1.20.120.1760">
    <property type="match status" value="1"/>
</dbReference>
<evidence type="ECO:0000256" key="15">
    <source>
        <dbReference type="RuleBase" id="RU003750"/>
    </source>
</evidence>
<feature type="transmembrane region" description="Helical" evidence="17">
    <location>
        <begin position="98"/>
        <end position="118"/>
    </location>
</feature>
<name>A0A6M1RJN3_9BACT</name>
<protein>
    <recommendedName>
        <fullName evidence="5">CDP-diacylglycerol--glycerol-3-phosphate 3-phosphatidyltransferase</fullName>
        <ecNumber evidence="4">2.7.8.5</ecNumber>
    </recommendedName>
</protein>
<dbReference type="InterPro" id="IPR048254">
    <property type="entry name" value="CDP_ALCOHOL_P_TRANSF_CS"/>
</dbReference>
<feature type="region of interest" description="Disordered" evidence="16">
    <location>
        <begin position="182"/>
        <end position="206"/>
    </location>
</feature>
<reference evidence="18 19" key="1">
    <citation type="submission" date="2020-02" db="EMBL/GenBank/DDBJ databases">
        <title>Draft genome sequence of Limisphaera ngatamarikiensis NGM72.4T, a thermophilic Verrucomicrobia grouped in subdivision 3.</title>
        <authorList>
            <person name="Carere C.R."/>
            <person name="Steen J."/>
            <person name="Hugenholtz P."/>
            <person name="Stott M.B."/>
        </authorList>
    </citation>
    <scope>NUCLEOTIDE SEQUENCE [LARGE SCALE GENOMIC DNA]</scope>
    <source>
        <strain evidence="18 19">NGM72.4</strain>
    </source>
</reference>
<keyword evidence="13" id="KW-1208">Phospholipid metabolism</keyword>
<dbReference type="PROSITE" id="PS00379">
    <property type="entry name" value="CDP_ALCOHOL_P_TRANSF"/>
    <property type="match status" value="1"/>
</dbReference>
<dbReference type="InterPro" id="IPR050324">
    <property type="entry name" value="CDP-alcohol_PTase-I"/>
</dbReference>
<comment type="caution">
    <text evidence="18">The sequence shown here is derived from an EMBL/GenBank/DDBJ whole genome shotgun (WGS) entry which is preliminary data.</text>
</comment>
<evidence type="ECO:0000256" key="11">
    <source>
        <dbReference type="ARBA" id="ARBA00023136"/>
    </source>
</evidence>
<sequence length="206" mass="22323">MTTANKVTILRILLIPVFVVEVLYYVQTGWEVHRYVGLGCFAVAALCDALDGFIARHFHQQSELGAVLDPLADKLLLVSAMVLLSFDHGPHLERVPLWLTGTVLGRDVLLVVGLVVIHMTVGRAVVRPRMVGKVATVLQMGVVLWVLLRWHGAVLEWLALAAAVTTGISGLLYVWDGVRQLSTSPSSGPRRPEEQGESASGRDSGG</sequence>
<dbReference type="GO" id="GO:0046474">
    <property type="term" value="P:glycerophospholipid biosynthetic process"/>
    <property type="evidence" value="ECO:0007669"/>
    <property type="project" value="TreeGrafter"/>
</dbReference>
<evidence type="ECO:0000256" key="9">
    <source>
        <dbReference type="ARBA" id="ARBA00022989"/>
    </source>
</evidence>
<dbReference type="PANTHER" id="PTHR14269">
    <property type="entry name" value="CDP-DIACYLGLYCEROL--GLYCEROL-3-PHOSPHATE 3-PHOSPHATIDYLTRANSFERASE-RELATED"/>
    <property type="match status" value="1"/>
</dbReference>
<comment type="subcellular location">
    <subcellularLocation>
        <location evidence="1">Membrane</location>
        <topology evidence="1">Multi-pass membrane protein</topology>
    </subcellularLocation>
</comment>
<evidence type="ECO:0000256" key="17">
    <source>
        <dbReference type="SAM" id="Phobius"/>
    </source>
</evidence>
<dbReference type="PIRSF" id="PIRSF000847">
    <property type="entry name" value="Phos_ph_gly_syn"/>
    <property type="match status" value="1"/>
</dbReference>
<dbReference type="EMBL" id="JAAKYA010000004">
    <property type="protein sequence ID" value="NGO37843.1"/>
    <property type="molecule type" value="Genomic_DNA"/>
</dbReference>
<dbReference type="Pfam" id="PF01066">
    <property type="entry name" value="CDP-OH_P_transf"/>
    <property type="match status" value="1"/>
</dbReference>
<feature type="transmembrane region" description="Helical" evidence="17">
    <location>
        <begin position="154"/>
        <end position="175"/>
    </location>
</feature>
<dbReference type="EC" id="2.7.8.5" evidence="4"/>
<comment type="similarity">
    <text evidence="3 15">Belongs to the CDP-alcohol phosphatidyltransferase class-I family.</text>
</comment>
<evidence type="ECO:0000313" key="18">
    <source>
        <dbReference type="EMBL" id="NGO37843.1"/>
    </source>
</evidence>
<dbReference type="InterPro" id="IPR043130">
    <property type="entry name" value="CDP-OH_PTrfase_TM_dom"/>
</dbReference>
<evidence type="ECO:0000256" key="4">
    <source>
        <dbReference type="ARBA" id="ARBA00013170"/>
    </source>
</evidence>
<keyword evidence="12" id="KW-0594">Phospholipid biosynthesis</keyword>
<accession>A0A6M1RJN3</accession>
<dbReference type="InterPro" id="IPR004570">
    <property type="entry name" value="Phosphatidylglycerol_P_synth"/>
</dbReference>
<evidence type="ECO:0000256" key="1">
    <source>
        <dbReference type="ARBA" id="ARBA00004141"/>
    </source>
</evidence>
<evidence type="ECO:0000256" key="13">
    <source>
        <dbReference type="ARBA" id="ARBA00023264"/>
    </source>
</evidence>
<evidence type="ECO:0000313" key="19">
    <source>
        <dbReference type="Proteomes" id="UP000477311"/>
    </source>
</evidence>
<evidence type="ECO:0000256" key="8">
    <source>
        <dbReference type="ARBA" id="ARBA00022692"/>
    </source>
</evidence>
<keyword evidence="19" id="KW-1185">Reference proteome</keyword>
<keyword evidence="10" id="KW-0443">Lipid metabolism</keyword>
<dbReference type="PANTHER" id="PTHR14269:SF11">
    <property type="entry name" value="CDP-DIACYLGLYCEROL--GLYCEROL-3-PHOSPHATE 3-PHOSPHATIDYLTRANSFERASE"/>
    <property type="match status" value="1"/>
</dbReference>
<keyword evidence="11 17" id="KW-0472">Membrane</keyword>
<feature type="transmembrane region" description="Helical" evidence="17">
    <location>
        <begin position="7"/>
        <end position="26"/>
    </location>
</feature>
<evidence type="ECO:0000256" key="12">
    <source>
        <dbReference type="ARBA" id="ARBA00023209"/>
    </source>
</evidence>
<keyword evidence="8 17" id="KW-0812">Transmembrane</keyword>
<evidence type="ECO:0000256" key="14">
    <source>
        <dbReference type="ARBA" id="ARBA00048586"/>
    </source>
</evidence>
<comment type="pathway">
    <text evidence="2">Phospholipid metabolism; phosphatidylglycerol biosynthesis; phosphatidylglycerol from CDP-diacylglycerol: step 1/2.</text>
</comment>
<comment type="catalytic activity">
    <reaction evidence="14">
        <text>a CDP-1,2-diacyl-sn-glycerol + sn-glycerol 3-phosphate = a 1,2-diacyl-sn-glycero-3-phospho-(1'-sn-glycero-3'-phosphate) + CMP + H(+)</text>
        <dbReference type="Rhea" id="RHEA:12593"/>
        <dbReference type="ChEBI" id="CHEBI:15378"/>
        <dbReference type="ChEBI" id="CHEBI:57597"/>
        <dbReference type="ChEBI" id="CHEBI:58332"/>
        <dbReference type="ChEBI" id="CHEBI:60110"/>
        <dbReference type="ChEBI" id="CHEBI:60377"/>
        <dbReference type="EC" id="2.7.8.5"/>
    </reaction>
</comment>
<evidence type="ECO:0000256" key="5">
    <source>
        <dbReference type="ARBA" id="ARBA00014944"/>
    </source>
</evidence>
<evidence type="ECO:0000256" key="16">
    <source>
        <dbReference type="SAM" id="MobiDB-lite"/>
    </source>
</evidence>
<feature type="transmembrane region" description="Helical" evidence="17">
    <location>
        <begin position="130"/>
        <end position="148"/>
    </location>
</feature>
<dbReference type="InterPro" id="IPR000462">
    <property type="entry name" value="CDP-OH_P_trans"/>
</dbReference>